<proteinExistence type="predicted"/>
<dbReference type="Proteomes" id="UP000324632">
    <property type="component" value="Unassembled WGS sequence"/>
</dbReference>
<evidence type="ECO:0000313" key="2">
    <source>
        <dbReference type="EMBL" id="KAA0701566.1"/>
    </source>
</evidence>
<protein>
    <submittedName>
        <fullName evidence="2">Uncharacterized protein</fullName>
    </submittedName>
</protein>
<name>A0A5A9MWV4_9TELE</name>
<gene>
    <name evidence="2" type="ORF">E1301_Tti023926</name>
</gene>
<dbReference type="AlphaFoldDB" id="A0A5A9MWV4"/>
<comment type="caution">
    <text evidence="2">The sequence shown here is derived from an EMBL/GenBank/DDBJ whole genome shotgun (WGS) entry which is preliminary data.</text>
</comment>
<feature type="region of interest" description="Disordered" evidence="1">
    <location>
        <begin position="1"/>
        <end position="75"/>
    </location>
</feature>
<evidence type="ECO:0000256" key="1">
    <source>
        <dbReference type="SAM" id="MobiDB-lite"/>
    </source>
</evidence>
<feature type="region of interest" description="Disordered" evidence="1">
    <location>
        <begin position="194"/>
        <end position="270"/>
    </location>
</feature>
<accession>A0A5A9MWV4</accession>
<sequence>MESEGTDWLPSNLTMDSESPDCLPSNLTMDSESPDCLPSNLTMDSESPDCLPSNLTMDSESPDWTADPDPAMFGGRMKRSFPGASALCNATHIRRPSDFRRQAKQLLSSFAIEEDIAEEDAVPPSPRQQTDPEPDPSPQHSSSQASCSKSPETSGEHGLPQFPDHGLPQFPDHVAFLKGLILYQKGNEDDAAVHEAPGHLAPDDGETGQRRAAHPQGPLGEVQGGGEKENTPNSRSARGLASGSGVRMRLRSTHRQQVRMKRSLSTRSREYPRWSRKREITNFKQHLRVLLKITNLQERQLWQKLARGRVFLGGQICPLCNVFLKQFEKHLKTGHPDISSVKKRNIVKRMERELTMGKLRELEASNPAIPMVTLKDEPQGNSDPSLPWSRDTEDLSLAYPIRRHSGFVVMGILGRKSVRRTAVGMAIAVKCLSIV</sequence>
<feature type="compositionally biased region" description="Low complexity" evidence="1">
    <location>
        <begin position="138"/>
        <end position="151"/>
    </location>
</feature>
<dbReference type="EMBL" id="SOYY01000026">
    <property type="protein sequence ID" value="KAA0701566.1"/>
    <property type="molecule type" value="Genomic_DNA"/>
</dbReference>
<organism evidence="2 3">
    <name type="scientific">Triplophysa tibetana</name>
    <dbReference type="NCBI Taxonomy" id="1572043"/>
    <lineage>
        <taxon>Eukaryota</taxon>
        <taxon>Metazoa</taxon>
        <taxon>Chordata</taxon>
        <taxon>Craniata</taxon>
        <taxon>Vertebrata</taxon>
        <taxon>Euteleostomi</taxon>
        <taxon>Actinopterygii</taxon>
        <taxon>Neopterygii</taxon>
        <taxon>Teleostei</taxon>
        <taxon>Ostariophysi</taxon>
        <taxon>Cypriniformes</taxon>
        <taxon>Nemacheilidae</taxon>
        <taxon>Triplophysa</taxon>
    </lineage>
</organism>
<keyword evidence="3" id="KW-1185">Reference proteome</keyword>
<reference evidence="2 3" key="1">
    <citation type="journal article" date="2019" name="Mol. Ecol. Resour.">
        <title>Chromosome-level genome assembly of Triplophysa tibetana, a fish adapted to the harsh high-altitude environment of the Tibetan Plateau.</title>
        <authorList>
            <person name="Yang X."/>
            <person name="Liu H."/>
            <person name="Ma Z."/>
            <person name="Zou Y."/>
            <person name="Zou M."/>
            <person name="Mao Y."/>
            <person name="Li X."/>
            <person name="Wang H."/>
            <person name="Chen T."/>
            <person name="Wang W."/>
            <person name="Yang R."/>
        </authorList>
    </citation>
    <scope>NUCLEOTIDE SEQUENCE [LARGE SCALE GENOMIC DNA]</scope>
    <source>
        <strain evidence="2">TTIB1903HZAU</strain>
        <tissue evidence="2">Muscle</tissue>
    </source>
</reference>
<feature type="compositionally biased region" description="Low complexity" evidence="1">
    <location>
        <begin position="234"/>
        <end position="245"/>
    </location>
</feature>
<feature type="compositionally biased region" description="Basic residues" evidence="1">
    <location>
        <begin position="248"/>
        <end position="264"/>
    </location>
</feature>
<evidence type="ECO:0000313" key="3">
    <source>
        <dbReference type="Proteomes" id="UP000324632"/>
    </source>
</evidence>
<feature type="region of interest" description="Disordered" evidence="1">
    <location>
        <begin position="114"/>
        <end position="167"/>
    </location>
</feature>